<keyword evidence="5" id="KW-1185">Reference proteome</keyword>
<keyword evidence="3" id="KW-0963">Cytoplasm</keyword>
<dbReference type="GO" id="GO:0051301">
    <property type="term" value="P:cell division"/>
    <property type="evidence" value="ECO:0007669"/>
    <property type="project" value="UniProtKB-KW"/>
</dbReference>
<dbReference type="OrthoDB" id="9811016at2"/>
<reference evidence="4 5" key="1">
    <citation type="submission" date="2016-11" db="EMBL/GenBank/DDBJ databases">
        <authorList>
            <person name="Jaros S."/>
            <person name="Januszkiewicz K."/>
            <person name="Wedrychowicz H."/>
        </authorList>
    </citation>
    <scope>NUCLEOTIDE SEQUENCE [LARGE SCALE GENOMIC DNA]</scope>
    <source>
        <strain evidence="4 5">DSM 21864</strain>
    </source>
</reference>
<comment type="subcellular location">
    <subcellularLocation>
        <location evidence="3">Cytoplasm</location>
    </subcellularLocation>
    <text evidence="3">Associated with two foci at the outer edges of the nucleoid region in young cells, and at four foci within both cell halves in older cells.</text>
</comment>
<dbReference type="RefSeq" id="WP_073009297.1">
    <property type="nucleotide sequence ID" value="NZ_FQZO01000006.1"/>
</dbReference>
<dbReference type="PANTHER" id="PTHR33969">
    <property type="entry name" value="SEGREGATION AND CONDENSATION PROTEIN A"/>
    <property type="match status" value="1"/>
</dbReference>
<dbReference type="PANTHER" id="PTHR33969:SF2">
    <property type="entry name" value="SEGREGATION AND CONDENSATION PROTEIN A"/>
    <property type="match status" value="1"/>
</dbReference>
<sequence>MTQLNFKINNFQGPFDLLLHLIQKNEMEIYEINISEITGQYLAYLDEMKELDLEITSEFIVIAATLIEIKSRELLPKIVKEEEEEEDPGVLLKKRLMEYKKIKAAAEYLKGIKQYSGTVFTKKPEVIEDRKEHKDFLINITMLDLYNLYMSLLEKYNSKQNKDDLISDKIAVDLYKIEDKVNEIKAFTRDKKIVDFHVLMNSCSCKLEVVVTFLALLELIKQREILVTQETNFNKILIERIAIDE</sequence>
<gene>
    <name evidence="3" type="primary">scpA</name>
    <name evidence="4" type="ORF">SAMN05444401_3344</name>
</gene>
<dbReference type="GO" id="GO:0007059">
    <property type="term" value="P:chromosome segregation"/>
    <property type="evidence" value="ECO:0007669"/>
    <property type="project" value="UniProtKB-UniRule"/>
</dbReference>
<comment type="similarity">
    <text evidence="3">Belongs to the ScpA family.</text>
</comment>
<organism evidence="4 5">
    <name type="scientific">Clostridium amylolyticum</name>
    <dbReference type="NCBI Taxonomy" id="1121298"/>
    <lineage>
        <taxon>Bacteria</taxon>
        <taxon>Bacillati</taxon>
        <taxon>Bacillota</taxon>
        <taxon>Clostridia</taxon>
        <taxon>Eubacteriales</taxon>
        <taxon>Clostridiaceae</taxon>
        <taxon>Clostridium</taxon>
    </lineage>
</organism>
<name>A0A1M6KFK6_9CLOT</name>
<keyword evidence="1 3" id="KW-0159">Chromosome partition</keyword>
<keyword evidence="3" id="KW-0131">Cell cycle</keyword>
<dbReference type="GO" id="GO:0005737">
    <property type="term" value="C:cytoplasm"/>
    <property type="evidence" value="ECO:0007669"/>
    <property type="project" value="UniProtKB-SubCell"/>
</dbReference>
<proteinExistence type="inferred from homology"/>
<evidence type="ECO:0000256" key="3">
    <source>
        <dbReference type="HAMAP-Rule" id="MF_01805"/>
    </source>
</evidence>
<dbReference type="Pfam" id="PF02616">
    <property type="entry name" value="SMC_ScpA"/>
    <property type="match status" value="1"/>
</dbReference>
<accession>A0A1M6KFK6</accession>
<evidence type="ECO:0000313" key="5">
    <source>
        <dbReference type="Proteomes" id="UP000184080"/>
    </source>
</evidence>
<dbReference type="Gene3D" id="6.10.250.2410">
    <property type="match status" value="1"/>
</dbReference>
<dbReference type="Gene3D" id="1.10.10.580">
    <property type="entry name" value="Structural maintenance of chromosome 1. Chain E"/>
    <property type="match status" value="1"/>
</dbReference>
<dbReference type="InterPro" id="IPR003768">
    <property type="entry name" value="ScpA"/>
</dbReference>
<dbReference type="AlphaFoldDB" id="A0A1M6KFK6"/>
<keyword evidence="3" id="KW-0132">Cell division</keyword>
<dbReference type="GO" id="GO:0006260">
    <property type="term" value="P:DNA replication"/>
    <property type="evidence" value="ECO:0007669"/>
    <property type="project" value="UniProtKB-UniRule"/>
</dbReference>
<evidence type="ECO:0000313" key="4">
    <source>
        <dbReference type="EMBL" id="SHJ57709.1"/>
    </source>
</evidence>
<dbReference type="InterPro" id="IPR023093">
    <property type="entry name" value="ScpA-like_C"/>
</dbReference>
<dbReference type="STRING" id="1121298.SAMN05444401_3344"/>
<dbReference type="Proteomes" id="UP000184080">
    <property type="component" value="Unassembled WGS sequence"/>
</dbReference>
<evidence type="ECO:0000256" key="1">
    <source>
        <dbReference type="ARBA" id="ARBA00022829"/>
    </source>
</evidence>
<protein>
    <recommendedName>
        <fullName evidence="2 3">Segregation and condensation protein A</fullName>
    </recommendedName>
</protein>
<evidence type="ECO:0000256" key="2">
    <source>
        <dbReference type="ARBA" id="ARBA00044777"/>
    </source>
</evidence>
<comment type="subunit">
    <text evidence="3">Component of a cohesin-like complex composed of ScpA, ScpB and the Smc homodimer, in which ScpA and ScpB bind to the head domain of Smc. The presence of the three proteins is required for the association of the complex with DNA.</text>
</comment>
<dbReference type="HAMAP" id="MF_01805">
    <property type="entry name" value="ScpA"/>
    <property type="match status" value="1"/>
</dbReference>
<dbReference type="EMBL" id="FQZO01000006">
    <property type="protein sequence ID" value="SHJ57709.1"/>
    <property type="molecule type" value="Genomic_DNA"/>
</dbReference>
<comment type="function">
    <text evidence="3">Participates in chromosomal partition during cell division. May act via the formation of a condensin-like complex containing Smc and ScpB that pull DNA away from mid-cell into both cell halves.</text>
</comment>
<dbReference type="NCBIfam" id="NF000994">
    <property type="entry name" value="PRK00104.1-3"/>
    <property type="match status" value="1"/>
</dbReference>